<keyword evidence="13" id="KW-1185">Reference proteome</keyword>
<feature type="signal peptide" evidence="9">
    <location>
        <begin position="1"/>
        <end position="20"/>
    </location>
</feature>
<gene>
    <name evidence="12" type="ORF">R3P38DRAFT_2876194</name>
</gene>
<accession>A0AAW0D8V8</accession>
<comment type="similarity">
    <text evidence="8">Belongs to the DyP-type peroxidase family.</text>
</comment>
<feature type="domain" description="DyP dimeric alpha+beta barrel" evidence="11">
    <location>
        <begin position="75"/>
        <end position="223"/>
    </location>
</feature>
<dbReference type="InterPro" id="IPR049509">
    <property type="entry name" value="DyP_N"/>
</dbReference>
<dbReference type="PANTHER" id="PTHR30521:SF4">
    <property type="entry name" value="DEFERROCHELATASE"/>
    <property type="match status" value="1"/>
</dbReference>
<keyword evidence="4" id="KW-0479">Metal-binding</keyword>
<evidence type="ECO:0000256" key="9">
    <source>
        <dbReference type="SAM" id="SignalP"/>
    </source>
</evidence>
<evidence type="ECO:0000259" key="11">
    <source>
        <dbReference type="Pfam" id="PF21105"/>
    </source>
</evidence>
<dbReference type="SUPFAM" id="SSF54909">
    <property type="entry name" value="Dimeric alpha+beta barrel"/>
    <property type="match status" value="1"/>
</dbReference>
<keyword evidence="3" id="KW-0349">Heme</keyword>
<evidence type="ECO:0000256" key="7">
    <source>
        <dbReference type="ARBA" id="ARBA00023004"/>
    </source>
</evidence>
<dbReference type="EMBL" id="JAWWNJ010000010">
    <property type="protein sequence ID" value="KAK7046855.1"/>
    <property type="molecule type" value="Genomic_DNA"/>
</dbReference>
<feature type="chain" id="PRO_5043776880" evidence="9">
    <location>
        <begin position="21"/>
        <end position="507"/>
    </location>
</feature>
<dbReference type="InterPro" id="IPR048328">
    <property type="entry name" value="Dyp_perox_C"/>
</dbReference>
<evidence type="ECO:0000313" key="12">
    <source>
        <dbReference type="EMBL" id="KAK7046855.1"/>
    </source>
</evidence>
<dbReference type="GO" id="GO:0020037">
    <property type="term" value="F:heme binding"/>
    <property type="evidence" value="ECO:0007669"/>
    <property type="project" value="InterPro"/>
</dbReference>
<dbReference type="PANTHER" id="PTHR30521">
    <property type="entry name" value="DEFERROCHELATASE/PEROXIDASE"/>
    <property type="match status" value="1"/>
</dbReference>
<dbReference type="PROSITE" id="PS51404">
    <property type="entry name" value="DYP_PEROXIDASE"/>
    <property type="match status" value="1"/>
</dbReference>
<protein>
    <submittedName>
        <fullName evidence="12">DyP-type peroxidase</fullName>
    </submittedName>
</protein>
<dbReference type="Pfam" id="PF21105">
    <property type="entry name" value="DyP_N"/>
    <property type="match status" value="1"/>
</dbReference>
<feature type="domain" description="Dyp-type peroxidase C-terminal" evidence="10">
    <location>
        <begin position="232"/>
        <end position="438"/>
    </location>
</feature>
<evidence type="ECO:0000256" key="4">
    <source>
        <dbReference type="ARBA" id="ARBA00022723"/>
    </source>
</evidence>
<reference evidence="12 13" key="1">
    <citation type="journal article" date="2024" name="J Genomics">
        <title>Draft genome sequencing and assembly of Favolaschia claudopus CIRM-BRFM 2984 isolated from oak limbs.</title>
        <authorList>
            <person name="Navarro D."/>
            <person name="Drula E."/>
            <person name="Chaduli D."/>
            <person name="Cazenave R."/>
            <person name="Ahrendt S."/>
            <person name="Wang J."/>
            <person name="Lipzen A."/>
            <person name="Daum C."/>
            <person name="Barry K."/>
            <person name="Grigoriev I.V."/>
            <person name="Favel A."/>
            <person name="Rosso M.N."/>
            <person name="Martin F."/>
        </authorList>
    </citation>
    <scope>NUCLEOTIDE SEQUENCE [LARGE SCALE GENOMIC DNA]</scope>
    <source>
        <strain evidence="12 13">CIRM-BRFM 2984</strain>
    </source>
</reference>
<keyword evidence="6" id="KW-0560">Oxidoreductase</keyword>
<dbReference type="Pfam" id="PF20628">
    <property type="entry name" value="Dyp_perox_C"/>
    <property type="match status" value="1"/>
</dbReference>
<evidence type="ECO:0000256" key="5">
    <source>
        <dbReference type="ARBA" id="ARBA00022729"/>
    </source>
</evidence>
<proteinExistence type="inferred from homology"/>
<evidence type="ECO:0000256" key="1">
    <source>
        <dbReference type="ARBA" id="ARBA00001970"/>
    </source>
</evidence>
<organism evidence="12 13">
    <name type="scientific">Favolaschia claudopus</name>
    <dbReference type="NCBI Taxonomy" id="2862362"/>
    <lineage>
        <taxon>Eukaryota</taxon>
        <taxon>Fungi</taxon>
        <taxon>Dikarya</taxon>
        <taxon>Basidiomycota</taxon>
        <taxon>Agaricomycotina</taxon>
        <taxon>Agaricomycetes</taxon>
        <taxon>Agaricomycetidae</taxon>
        <taxon>Agaricales</taxon>
        <taxon>Marasmiineae</taxon>
        <taxon>Mycenaceae</taxon>
        <taxon>Favolaschia</taxon>
    </lineage>
</organism>
<dbReference type="InterPro" id="IPR011008">
    <property type="entry name" value="Dimeric_a/b-barrel"/>
</dbReference>
<dbReference type="InterPro" id="IPR006314">
    <property type="entry name" value="Dyp_peroxidase"/>
</dbReference>
<evidence type="ECO:0000256" key="8">
    <source>
        <dbReference type="ARBA" id="ARBA00025737"/>
    </source>
</evidence>
<dbReference type="NCBIfam" id="TIGR01413">
    <property type="entry name" value="Dyp_perox_fam"/>
    <property type="match status" value="1"/>
</dbReference>
<keyword evidence="7" id="KW-0408">Iron</keyword>
<dbReference type="GO" id="GO:0005829">
    <property type="term" value="C:cytosol"/>
    <property type="evidence" value="ECO:0007669"/>
    <property type="project" value="TreeGrafter"/>
</dbReference>
<comment type="caution">
    <text evidence="12">The sequence shown here is derived from an EMBL/GenBank/DDBJ whole genome shotgun (WGS) entry which is preliminary data.</text>
</comment>
<keyword evidence="5 9" id="KW-0732">Signal</keyword>
<dbReference type="Proteomes" id="UP001362999">
    <property type="component" value="Unassembled WGS sequence"/>
</dbReference>
<name>A0AAW0D8V8_9AGAR</name>
<evidence type="ECO:0000259" key="10">
    <source>
        <dbReference type="Pfam" id="PF20628"/>
    </source>
</evidence>
<dbReference type="AlphaFoldDB" id="A0AAW0D8V8"/>
<evidence type="ECO:0000313" key="13">
    <source>
        <dbReference type="Proteomes" id="UP001362999"/>
    </source>
</evidence>
<sequence length="507" mass="54111">MKLTVHSFCTVALFTAQALALRPNIPSASPFKHRQGLRKPSRLSSLLINPDAHPNLPTSDAAASAANAANLNLDDIQGDILIGMKKNQELFYFFSILDSSDFKPKLASDILPNITSTSQLLDVSKQPVTMLNIAFSATGLSALGVDESLGDSAFAGGQFKDLRSLGDPGSDNWVPDFAGTDIHGVLLFASDSQDNINDAVFELESALGGSIKKVYSLAAAARPGSQAGHEHFGFLDGISNPAVEGFNADQAMPGQARISSGTILLGETGDFGRGRPAWAKDGSFLVFRQLKQLVPEFNKFLVDNPIVGNGLTREEGSELLGARMMGRWKSGAPIDLAPLRDDPELGADPLRNNNFTYAHADLDLSTDQSRCPFSAHTRKTRPRADQGENLVTQIMRAGIPYVSDDEAAANTTSTERGLAFVAYQSNIGNGFRFMQQTWANSINFVNPGVGVDPIIGSLAGAERVIKGMDPSNANQTITLTGNNFVISRGGEYFFAPSLSAIASKLSV</sequence>
<comment type="cofactor">
    <cofactor evidence="1">
        <name>heme b</name>
        <dbReference type="ChEBI" id="CHEBI:60344"/>
    </cofactor>
</comment>
<evidence type="ECO:0000256" key="2">
    <source>
        <dbReference type="ARBA" id="ARBA00022559"/>
    </source>
</evidence>
<keyword evidence="2 12" id="KW-0575">Peroxidase</keyword>
<evidence type="ECO:0000256" key="3">
    <source>
        <dbReference type="ARBA" id="ARBA00022617"/>
    </source>
</evidence>
<evidence type="ECO:0000256" key="6">
    <source>
        <dbReference type="ARBA" id="ARBA00023002"/>
    </source>
</evidence>
<dbReference type="GO" id="GO:0046872">
    <property type="term" value="F:metal ion binding"/>
    <property type="evidence" value="ECO:0007669"/>
    <property type="project" value="UniProtKB-KW"/>
</dbReference>
<dbReference type="GO" id="GO:0004601">
    <property type="term" value="F:peroxidase activity"/>
    <property type="evidence" value="ECO:0007669"/>
    <property type="project" value="UniProtKB-KW"/>
</dbReference>